<proteinExistence type="inferred from homology"/>
<dbReference type="GeneID" id="29001268"/>
<keyword evidence="6" id="KW-0732">Signal</keyword>
<protein>
    <recommendedName>
        <fullName evidence="3">pectinesterase</fullName>
        <ecNumber evidence="3">3.1.1.11</ecNumber>
    </recommendedName>
</protein>
<evidence type="ECO:0000259" key="7">
    <source>
        <dbReference type="Pfam" id="PF01095"/>
    </source>
</evidence>
<sequence>MYFSINLVILACGFLGSFVFAANSVDVCSSCTYKSVTSALDSLPADSTVWTISIAPGTYTEQVKISRSNVILKPSASGKVQIQYNGMRDTQTSTGTNEQSATISVYGSNVKIYDMIIANIYPQTTNIANLALNLQATQASFYNVKFYGFQDTVLIATGATSYFKSCYIEGSVDYIWGYGVAYFEATTLGTNKRGGYITAHKRKDATSVGGFYFNGCTVIPTIPSGPLTSTADPSQSFTSASQFPNSCYLGRPWNQYARVVYMNSELYSHINSGGWAKWSTSSPNTDGVLFGEYNNSGPGKWNATTRVSFATLLTETEASSYSLGSIFGSINWIDTIA</sequence>
<dbReference type="InterPro" id="IPR000070">
    <property type="entry name" value="Pectinesterase_cat"/>
</dbReference>
<keyword evidence="5" id="KW-0063">Aspartyl esterase</keyword>
<keyword evidence="4" id="KW-0378">Hydrolase</keyword>
<comment type="similarity">
    <text evidence="2">Belongs to the pectinesterase family.</text>
</comment>
<dbReference type="PANTHER" id="PTHR31321:SF58">
    <property type="entry name" value="METHYLESTERASE, PUTATIVE-RELATED"/>
    <property type="match status" value="1"/>
</dbReference>
<dbReference type="UniPathway" id="UPA00545">
    <property type="reaction ID" value="UER00823"/>
</dbReference>
<dbReference type="PANTHER" id="PTHR31321">
    <property type="entry name" value="ACYL-COA THIOESTER HYDROLASE YBHC-RELATED"/>
    <property type="match status" value="1"/>
</dbReference>
<evidence type="ECO:0000313" key="9">
    <source>
        <dbReference type="Proteomes" id="UP000077315"/>
    </source>
</evidence>
<dbReference type="STRING" id="763407.A0A167QED7"/>
<feature type="chain" id="PRO_5011117358" description="pectinesterase" evidence="6">
    <location>
        <begin position="22"/>
        <end position="337"/>
    </location>
</feature>
<evidence type="ECO:0000313" key="8">
    <source>
        <dbReference type="EMBL" id="OAD79579.1"/>
    </source>
</evidence>
<dbReference type="InParanoid" id="A0A167QED7"/>
<dbReference type="Proteomes" id="UP000077315">
    <property type="component" value="Unassembled WGS sequence"/>
</dbReference>
<dbReference type="AlphaFoldDB" id="A0A167QED7"/>
<gene>
    <name evidence="8" type="ORF">PHYBLDRAFT_58625</name>
</gene>
<dbReference type="GO" id="GO:0045490">
    <property type="term" value="P:pectin catabolic process"/>
    <property type="evidence" value="ECO:0007669"/>
    <property type="project" value="UniProtKB-UniPathway"/>
</dbReference>
<evidence type="ECO:0000256" key="1">
    <source>
        <dbReference type="ARBA" id="ARBA00005184"/>
    </source>
</evidence>
<dbReference type="VEuPathDB" id="FungiDB:PHYBLDRAFT_58625"/>
<dbReference type="Gene3D" id="2.160.20.10">
    <property type="entry name" value="Single-stranded right-handed beta-helix, Pectin lyase-like"/>
    <property type="match status" value="1"/>
</dbReference>
<dbReference type="InterPro" id="IPR011050">
    <property type="entry name" value="Pectin_lyase_fold/virulence"/>
</dbReference>
<dbReference type="RefSeq" id="XP_018297619.1">
    <property type="nucleotide sequence ID" value="XM_018440362.1"/>
</dbReference>
<evidence type="ECO:0000256" key="3">
    <source>
        <dbReference type="ARBA" id="ARBA00013229"/>
    </source>
</evidence>
<evidence type="ECO:0000256" key="2">
    <source>
        <dbReference type="ARBA" id="ARBA00008891"/>
    </source>
</evidence>
<dbReference type="GO" id="GO:0042545">
    <property type="term" value="P:cell wall modification"/>
    <property type="evidence" value="ECO:0007669"/>
    <property type="project" value="InterPro"/>
</dbReference>
<keyword evidence="9" id="KW-1185">Reference proteome</keyword>
<reference evidence="9" key="1">
    <citation type="submission" date="2015-06" db="EMBL/GenBank/DDBJ databases">
        <title>Expansion of signal transduction pathways in fungi by whole-genome duplication.</title>
        <authorList>
            <consortium name="DOE Joint Genome Institute"/>
            <person name="Corrochano L.M."/>
            <person name="Kuo A."/>
            <person name="Marcet-Houben M."/>
            <person name="Polaino S."/>
            <person name="Salamov A."/>
            <person name="Villalobos J.M."/>
            <person name="Alvarez M.I."/>
            <person name="Avalos J."/>
            <person name="Benito E.P."/>
            <person name="Benoit I."/>
            <person name="Burger G."/>
            <person name="Camino L.P."/>
            <person name="Canovas D."/>
            <person name="Cerda-Olmedo E."/>
            <person name="Cheng J.-F."/>
            <person name="Dominguez A."/>
            <person name="Elias M."/>
            <person name="Eslava A.P."/>
            <person name="Glaser F."/>
            <person name="Grimwood J."/>
            <person name="Gutierrez G."/>
            <person name="Heitman J."/>
            <person name="Henrissat B."/>
            <person name="Iturriaga E.A."/>
            <person name="Lang B.F."/>
            <person name="Lavin J.L."/>
            <person name="Lee S."/>
            <person name="Li W."/>
            <person name="Lindquist E."/>
            <person name="Lopez-Garcia S."/>
            <person name="Luque E.M."/>
            <person name="Marcos A.T."/>
            <person name="Martin J."/>
            <person name="McCluskey K."/>
            <person name="Medina H.R."/>
            <person name="Miralles-Duran A."/>
            <person name="Miyazaki A."/>
            <person name="Munoz-Torres E."/>
            <person name="Oguiza J.A."/>
            <person name="Ohm R."/>
            <person name="Olmedo M."/>
            <person name="Orejas M."/>
            <person name="Ortiz-Castellanos L."/>
            <person name="Pisabarro A.G."/>
            <person name="Rodriguez-Romero J."/>
            <person name="Ruiz-Herrera J."/>
            <person name="Ruiz-Vazquez R."/>
            <person name="Sanz C."/>
            <person name="Schackwitz W."/>
            <person name="Schmutz J."/>
            <person name="Shahriari M."/>
            <person name="Shelest E."/>
            <person name="Silva-Franco F."/>
            <person name="Soanes D."/>
            <person name="Syed K."/>
            <person name="Tagua V.G."/>
            <person name="Talbot N.J."/>
            <person name="Thon M."/>
            <person name="De vries R.P."/>
            <person name="Wiebenga A."/>
            <person name="Yadav J.S."/>
            <person name="Braun E.L."/>
            <person name="Baker S."/>
            <person name="Garre V."/>
            <person name="Horwitz B."/>
            <person name="Torres-Martinez S."/>
            <person name="Idnurm A."/>
            <person name="Herrera-Estrella A."/>
            <person name="Gabaldon T."/>
            <person name="Grigoriev I.V."/>
        </authorList>
    </citation>
    <scope>NUCLEOTIDE SEQUENCE [LARGE SCALE GENOMIC DNA]</scope>
    <source>
        <strain evidence="9">NRRL 1555(-)</strain>
    </source>
</reference>
<dbReference type="EMBL" id="KV440972">
    <property type="protein sequence ID" value="OAD79579.1"/>
    <property type="molecule type" value="Genomic_DNA"/>
</dbReference>
<dbReference type="SUPFAM" id="SSF51126">
    <property type="entry name" value="Pectin lyase-like"/>
    <property type="match status" value="1"/>
</dbReference>
<dbReference type="InterPro" id="IPR012334">
    <property type="entry name" value="Pectin_lyas_fold"/>
</dbReference>
<evidence type="ECO:0000256" key="5">
    <source>
        <dbReference type="ARBA" id="ARBA00023085"/>
    </source>
</evidence>
<name>A0A167QED7_PHYB8</name>
<feature type="domain" description="Pectinesterase catalytic" evidence="7">
    <location>
        <begin position="29"/>
        <end position="323"/>
    </location>
</feature>
<feature type="signal peptide" evidence="6">
    <location>
        <begin position="1"/>
        <end position="21"/>
    </location>
</feature>
<dbReference type="GO" id="GO:0030599">
    <property type="term" value="F:pectinesterase activity"/>
    <property type="evidence" value="ECO:0007669"/>
    <property type="project" value="UniProtKB-EC"/>
</dbReference>
<dbReference type="EC" id="3.1.1.11" evidence="3"/>
<accession>A0A167QED7</accession>
<evidence type="ECO:0000256" key="6">
    <source>
        <dbReference type="SAM" id="SignalP"/>
    </source>
</evidence>
<dbReference type="OrthoDB" id="1546079at2759"/>
<comment type="pathway">
    <text evidence="1">Glycan metabolism; pectin degradation; 2-dehydro-3-deoxy-D-gluconate from pectin: step 1/5.</text>
</comment>
<organism evidence="8 9">
    <name type="scientific">Phycomyces blakesleeanus (strain ATCC 8743b / DSM 1359 / FGSC 10004 / NBRC 33097 / NRRL 1555)</name>
    <dbReference type="NCBI Taxonomy" id="763407"/>
    <lineage>
        <taxon>Eukaryota</taxon>
        <taxon>Fungi</taxon>
        <taxon>Fungi incertae sedis</taxon>
        <taxon>Mucoromycota</taxon>
        <taxon>Mucoromycotina</taxon>
        <taxon>Mucoromycetes</taxon>
        <taxon>Mucorales</taxon>
        <taxon>Phycomycetaceae</taxon>
        <taxon>Phycomyces</taxon>
    </lineage>
</organism>
<evidence type="ECO:0000256" key="4">
    <source>
        <dbReference type="ARBA" id="ARBA00022801"/>
    </source>
</evidence>
<dbReference type="Pfam" id="PF01095">
    <property type="entry name" value="Pectinesterase"/>
    <property type="match status" value="1"/>
</dbReference>